<accession>A0A1W1CIP1</accession>
<dbReference type="GO" id="GO:0005524">
    <property type="term" value="F:ATP binding"/>
    <property type="evidence" value="ECO:0007669"/>
    <property type="project" value="InterPro"/>
</dbReference>
<evidence type="ECO:0000313" key="2">
    <source>
        <dbReference type="EMBL" id="SFV65615.1"/>
    </source>
</evidence>
<dbReference type="Gene3D" id="3.40.50.300">
    <property type="entry name" value="P-loop containing nucleotide triphosphate hydrolases"/>
    <property type="match status" value="1"/>
</dbReference>
<gene>
    <name evidence="2" type="ORF">MNB_SV-12-213</name>
</gene>
<protein>
    <submittedName>
        <fullName evidence="2">Abortive phage resistance protein</fullName>
    </submittedName>
</protein>
<dbReference type="InterPro" id="IPR003959">
    <property type="entry name" value="ATPase_AAA_core"/>
</dbReference>
<evidence type="ECO:0000259" key="1">
    <source>
        <dbReference type="Pfam" id="PF13304"/>
    </source>
</evidence>
<organism evidence="2">
    <name type="scientific">hydrothermal vent metagenome</name>
    <dbReference type="NCBI Taxonomy" id="652676"/>
    <lineage>
        <taxon>unclassified sequences</taxon>
        <taxon>metagenomes</taxon>
        <taxon>ecological metagenomes</taxon>
    </lineage>
</organism>
<dbReference type="PANTHER" id="PTHR40396">
    <property type="entry name" value="ATPASE-LIKE PROTEIN"/>
    <property type="match status" value="1"/>
</dbReference>
<name>A0A1W1CIP1_9ZZZZ</name>
<dbReference type="AlphaFoldDB" id="A0A1W1CIP1"/>
<sequence>MLKYDLNSIHSFFNEIRSAELLSPTLMKKRARESNNSIGLGGEKLSAFVNSLDRDKKEKLQKALKDFFPNINSFETKSLRSGWKTLSLVEKHNRKVIETDSMHLSDGILRILAILSQLLTTESVLIFDEIEDGINQEFVEKLVDTLLESSHQTIVATHSPLLLNYLDDEVAKESILFVYKAKDGSTKVGNFFEIIAKYQEISEHEYDLFGAGEIMQRVNLLELTDKLLREVDSEDSPKL</sequence>
<dbReference type="Pfam" id="PF13304">
    <property type="entry name" value="AAA_21"/>
    <property type="match status" value="1"/>
</dbReference>
<reference evidence="2" key="1">
    <citation type="submission" date="2016-10" db="EMBL/GenBank/DDBJ databases">
        <authorList>
            <person name="de Groot N.N."/>
        </authorList>
    </citation>
    <scope>NUCLEOTIDE SEQUENCE</scope>
</reference>
<feature type="domain" description="ATPase AAA-type core" evidence="1">
    <location>
        <begin position="51"/>
        <end position="164"/>
    </location>
</feature>
<proteinExistence type="predicted"/>
<dbReference type="EMBL" id="FPHE01000145">
    <property type="protein sequence ID" value="SFV65615.1"/>
    <property type="molecule type" value="Genomic_DNA"/>
</dbReference>
<dbReference type="GO" id="GO:0016887">
    <property type="term" value="F:ATP hydrolysis activity"/>
    <property type="evidence" value="ECO:0007669"/>
    <property type="project" value="InterPro"/>
</dbReference>
<dbReference type="PANTHER" id="PTHR40396:SF1">
    <property type="entry name" value="ATPASE AAA-TYPE CORE DOMAIN-CONTAINING PROTEIN"/>
    <property type="match status" value="1"/>
</dbReference>
<dbReference type="InterPro" id="IPR027417">
    <property type="entry name" value="P-loop_NTPase"/>
</dbReference>
<dbReference type="SUPFAM" id="SSF52540">
    <property type="entry name" value="P-loop containing nucleoside triphosphate hydrolases"/>
    <property type="match status" value="1"/>
</dbReference>
<dbReference type="CDD" id="cd00267">
    <property type="entry name" value="ABC_ATPase"/>
    <property type="match status" value="1"/>
</dbReference>